<reference evidence="2 3" key="1">
    <citation type="submission" date="2018-12" db="EMBL/GenBank/DDBJ databases">
        <authorList>
            <consortium name="Pathogen Informatics"/>
        </authorList>
    </citation>
    <scope>NUCLEOTIDE SEQUENCE [LARGE SCALE GENOMIC DNA]</scope>
    <source>
        <strain evidence="2 3">NCTC8271</strain>
    </source>
</reference>
<keyword evidence="1" id="KW-0472">Membrane</keyword>
<keyword evidence="1" id="KW-0812">Transmembrane</keyword>
<feature type="transmembrane region" description="Helical" evidence="1">
    <location>
        <begin position="46"/>
        <end position="64"/>
    </location>
</feature>
<dbReference type="AlphaFoldDB" id="A0A3S5DCS4"/>
<keyword evidence="1" id="KW-1133">Transmembrane helix</keyword>
<protein>
    <submittedName>
        <fullName evidence="2">Membrane protein</fullName>
    </submittedName>
</protein>
<name>A0A3S5DCS4_SALET</name>
<evidence type="ECO:0000313" key="2">
    <source>
        <dbReference type="EMBL" id="VEA34942.1"/>
    </source>
</evidence>
<dbReference type="EMBL" id="LR134148">
    <property type="protein sequence ID" value="VEA34942.1"/>
    <property type="molecule type" value="Genomic_DNA"/>
</dbReference>
<sequence length="115" mass="12755">MPTNTLDKIRHSLSCVAVLFGLLGIFVFASFSPSYAWLYLGRSGCGLLYIVLFFVYAIAAWSIYSKYYPFLSLGRLSFVECFFPALALVCLTVLYNALGPGTPWNGRVIKAIFSS</sequence>
<dbReference type="Proteomes" id="UP000273655">
    <property type="component" value="Chromosome 1"/>
</dbReference>
<evidence type="ECO:0000256" key="1">
    <source>
        <dbReference type="SAM" id="Phobius"/>
    </source>
</evidence>
<gene>
    <name evidence="2" type="ORF">NCTC8271_01938</name>
</gene>
<feature type="transmembrane region" description="Helical" evidence="1">
    <location>
        <begin position="76"/>
        <end position="98"/>
    </location>
</feature>
<organism evidence="2 3">
    <name type="scientific">Salmonella enterica I</name>
    <dbReference type="NCBI Taxonomy" id="59201"/>
    <lineage>
        <taxon>Bacteria</taxon>
        <taxon>Pseudomonadati</taxon>
        <taxon>Pseudomonadota</taxon>
        <taxon>Gammaproteobacteria</taxon>
        <taxon>Enterobacterales</taxon>
        <taxon>Enterobacteriaceae</taxon>
        <taxon>Salmonella</taxon>
    </lineage>
</organism>
<feature type="transmembrane region" description="Helical" evidence="1">
    <location>
        <begin position="12"/>
        <end position="40"/>
    </location>
</feature>
<proteinExistence type="predicted"/>
<evidence type="ECO:0000313" key="3">
    <source>
        <dbReference type="Proteomes" id="UP000273655"/>
    </source>
</evidence>
<accession>A0A3S5DCS4</accession>